<dbReference type="Proteomes" id="UP000076154">
    <property type="component" value="Unassembled WGS sequence"/>
</dbReference>
<dbReference type="InParanoid" id="A0A369J7G9"/>
<comment type="caution">
    <text evidence="2">The sequence shown here is derived from an EMBL/GenBank/DDBJ whole genome shotgun (WGS) entry which is preliminary data.</text>
</comment>
<accession>A0A369J7G9</accession>
<evidence type="ECO:0000313" key="3">
    <source>
        <dbReference type="Proteomes" id="UP000076154"/>
    </source>
</evidence>
<evidence type="ECO:0000256" key="1">
    <source>
        <dbReference type="SAM" id="Phobius"/>
    </source>
</evidence>
<keyword evidence="1" id="KW-0472">Membrane</keyword>
<organism evidence="2 3">
    <name type="scientific">Hypsizygus marmoreus</name>
    <name type="common">White beech mushroom</name>
    <name type="synonym">Agaricus marmoreus</name>
    <dbReference type="NCBI Taxonomy" id="39966"/>
    <lineage>
        <taxon>Eukaryota</taxon>
        <taxon>Fungi</taxon>
        <taxon>Dikarya</taxon>
        <taxon>Basidiomycota</taxon>
        <taxon>Agaricomycotina</taxon>
        <taxon>Agaricomycetes</taxon>
        <taxon>Agaricomycetidae</taxon>
        <taxon>Agaricales</taxon>
        <taxon>Tricholomatineae</taxon>
        <taxon>Lyophyllaceae</taxon>
        <taxon>Hypsizygus</taxon>
    </lineage>
</organism>
<name>A0A369J7G9_HYPMA</name>
<dbReference type="OrthoDB" id="2901006at2759"/>
<evidence type="ECO:0000313" key="2">
    <source>
        <dbReference type="EMBL" id="RDB18001.1"/>
    </source>
</evidence>
<dbReference type="AlphaFoldDB" id="A0A369J7G9"/>
<keyword evidence="1" id="KW-0812">Transmembrane</keyword>
<keyword evidence="3" id="KW-1185">Reference proteome</keyword>
<keyword evidence="1" id="KW-1133">Transmembrane helix</keyword>
<protein>
    <submittedName>
        <fullName evidence="2">Uncharacterized protein</fullName>
    </submittedName>
</protein>
<reference evidence="2" key="1">
    <citation type="submission" date="2018-04" db="EMBL/GenBank/DDBJ databases">
        <title>Whole genome sequencing of Hypsizygus marmoreus.</title>
        <authorList>
            <person name="Choi I.-G."/>
            <person name="Min B."/>
            <person name="Kim J.-G."/>
            <person name="Kim S."/>
            <person name="Oh Y.-L."/>
            <person name="Kong W.-S."/>
            <person name="Park H."/>
            <person name="Jeong J."/>
            <person name="Song E.-S."/>
        </authorList>
    </citation>
    <scope>NUCLEOTIDE SEQUENCE [LARGE SCALE GENOMIC DNA]</scope>
    <source>
        <strain evidence="2">51987-8</strain>
    </source>
</reference>
<gene>
    <name evidence="2" type="ORF">Hypma_000769</name>
</gene>
<sequence>MVELIVDDQSPQVEYLCPVIKQQVSGTYFNNTWTTIADNRCGGGWFQHTFYGTGVQVIGSSSRVNQNHSVKIDEGPWVKQSGLGSFKLPLLPDGRHTIVYAADEKDLFPTFDYLVVTAGPSTPLRHNSIIVDDTDSTLVYSGHWRTQPTRSFSHDSSTATFKNTTHWSTAVGDTVKFQFNGDSINVFGAFTNLMPSSNFSATYTLDSVPFTGYIPSGALDNLPMAKLFGADIDPGDHILVVNVTHISPPLAVGIDFISYNASFDSLASMPGYTSSSSLSSPPRLSAGAIAGSVIGGVALLVVALVTAMFFWRWRRGTRRRKEGKRWSELKF</sequence>
<dbReference type="EMBL" id="LUEZ02000107">
    <property type="protein sequence ID" value="RDB18001.1"/>
    <property type="molecule type" value="Genomic_DNA"/>
</dbReference>
<feature type="transmembrane region" description="Helical" evidence="1">
    <location>
        <begin position="284"/>
        <end position="311"/>
    </location>
</feature>
<dbReference type="Gene3D" id="2.60.120.260">
    <property type="entry name" value="Galactose-binding domain-like"/>
    <property type="match status" value="1"/>
</dbReference>
<proteinExistence type="predicted"/>